<feature type="domain" description="PIN like" evidence="2">
    <location>
        <begin position="25"/>
        <end position="261"/>
    </location>
</feature>
<reference evidence="3 4" key="1">
    <citation type="submission" date="2018-01" db="EMBL/GenBank/DDBJ databases">
        <title>Whole genome analyses suggest that Burkholderia sensu lato contains two further novel genera in the rhizoxinica-symbiotica group Mycetohabitans gen. nov., and Trinickia gen. nov.: implications for the evolution of diazotrophy and nodulation in the Burkholderiaceae.</title>
        <authorList>
            <person name="Estrada-de los Santos P."/>
            <person name="Palmer M."/>
            <person name="Chavez-Ramirez B."/>
            <person name="Beukes C."/>
            <person name="Steenkamp E.T."/>
            <person name="Hirsch A.M."/>
            <person name="Manyaka P."/>
            <person name="Maluk M."/>
            <person name="Lafos M."/>
            <person name="Crook M."/>
            <person name="Gross E."/>
            <person name="Simon M.F."/>
            <person name="Bueno dos Reis Junior F."/>
            <person name="Poole P.S."/>
            <person name="Venter S.N."/>
            <person name="James E.K."/>
        </authorList>
    </citation>
    <scope>NUCLEOTIDE SEQUENCE [LARGE SCALE GENOMIC DNA]</scope>
    <source>
        <strain evidence="3 4">GIMN1.004</strain>
    </source>
</reference>
<dbReference type="OrthoDB" id="9182727at2"/>
<evidence type="ECO:0000259" key="2">
    <source>
        <dbReference type="Pfam" id="PF18476"/>
    </source>
</evidence>
<keyword evidence="1" id="KW-0175">Coiled coil</keyword>
<evidence type="ECO:0000256" key="1">
    <source>
        <dbReference type="SAM" id="Coils"/>
    </source>
</evidence>
<keyword evidence="4" id="KW-1185">Reference proteome</keyword>
<dbReference type="InterPro" id="IPR041578">
    <property type="entry name" value="PIN_8"/>
</dbReference>
<gene>
    <name evidence="3" type="ORF">C0Z18_31630</name>
</gene>
<dbReference type="Pfam" id="PF18476">
    <property type="entry name" value="PIN_8"/>
    <property type="match status" value="1"/>
</dbReference>
<dbReference type="RefSeq" id="WP_102649400.1">
    <property type="nucleotide sequence ID" value="NZ_PNYA01000046.1"/>
</dbReference>
<proteinExistence type="predicted"/>
<organism evidence="3 4">
    <name type="scientific">Trinickia dabaoshanensis</name>
    <dbReference type="NCBI Taxonomy" id="564714"/>
    <lineage>
        <taxon>Bacteria</taxon>
        <taxon>Pseudomonadati</taxon>
        <taxon>Pseudomonadota</taxon>
        <taxon>Betaproteobacteria</taxon>
        <taxon>Burkholderiales</taxon>
        <taxon>Burkholderiaceae</taxon>
        <taxon>Trinickia</taxon>
    </lineage>
</organism>
<sequence length="490" mass="55258">MRKAFSGFYKPTPDDLLELWREATFVLDANVLLSLYRYPQQARDDLFKVLESIANRLWIPFNVALEFQRNRIAVIAAENAKFEETVDQLDAAESKLVEAVEKLELDRRGLGIDTAPLRESLKGAIQEIRSAVSAGKSRQLAISHDDEVRERLELILRDNVGRPPTNQKEVDDLITDGDFRYQRKIPPGFKDSSKARNPTDAKYFHDGIEYTAEYGDLIVWRQVIAHAKRNGLQKVVFVTNDKKEDWWLRESGKTLGPQPQLIQEIRREAGVDVFWMYAVDQFLVHARQFINAEIDESSVTEVREAAAKNVNSEVSDNLTATDVSTKELVSALHMLGVGTAQLPAYQLTKGLKRRRSIRSTTGQDVPSVVRQAALAWVDNQRIPTETVDTRFGRFPEFILRDGSSVRGIHCVYDDLGGSEVNLLSLFLECVTCVAAGSFTTVTIVFVSMPFTDGINGALRKKAGEYASNFPSIKCVYLQFDDSFRVVEVKN</sequence>
<evidence type="ECO:0000313" key="3">
    <source>
        <dbReference type="EMBL" id="PMS14448.1"/>
    </source>
</evidence>
<feature type="coiled-coil region" evidence="1">
    <location>
        <begin position="75"/>
        <end position="106"/>
    </location>
</feature>
<accession>A0A2N7VBA7</accession>
<dbReference type="AlphaFoldDB" id="A0A2N7VBA7"/>
<dbReference type="Proteomes" id="UP000235616">
    <property type="component" value="Unassembled WGS sequence"/>
</dbReference>
<evidence type="ECO:0000313" key="4">
    <source>
        <dbReference type="Proteomes" id="UP000235616"/>
    </source>
</evidence>
<comment type="caution">
    <text evidence="3">The sequence shown here is derived from an EMBL/GenBank/DDBJ whole genome shotgun (WGS) entry which is preliminary data.</text>
</comment>
<name>A0A2N7VBA7_9BURK</name>
<dbReference type="EMBL" id="PNYA01000046">
    <property type="protein sequence ID" value="PMS14448.1"/>
    <property type="molecule type" value="Genomic_DNA"/>
</dbReference>
<protein>
    <recommendedName>
        <fullName evidence="2">PIN like domain-containing protein</fullName>
    </recommendedName>
</protein>